<keyword evidence="12" id="KW-0547">Nucleotide-binding</keyword>
<dbReference type="EC" id="2.4.2.17" evidence="5 18"/>
<protein>
    <recommendedName>
        <fullName evidence="6 18">ATP phosphoribosyltransferase</fullName>
        <ecNumber evidence="5 18">2.4.2.17</ecNumber>
    </recommendedName>
</protein>
<keyword evidence="13" id="KW-0862">Zinc</keyword>
<accession>A0A0G0BBD3</accession>
<organism evidence="21 22">
    <name type="scientific">Candidatus Roizmanbacteria bacterium GW2011_GWC2_34_23</name>
    <dbReference type="NCBI Taxonomy" id="1618484"/>
    <lineage>
        <taxon>Bacteria</taxon>
        <taxon>Candidatus Roizmaniibacteriota</taxon>
    </lineage>
</organism>
<dbReference type="GO" id="GO:0000105">
    <property type="term" value="P:L-histidine biosynthetic process"/>
    <property type="evidence" value="ECO:0007669"/>
    <property type="project" value="UniProtKB-UniRule"/>
</dbReference>
<keyword evidence="7" id="KW-0963">Cytoplasm</keyword>
<evidence type="ECO:0000313" key="21">
    <source>
        <dbReference type="EMBL" id="KKP61011.1"/>
    </source>
</evidence>
<dbReference type="NCBIfam" id="TIGR00070">
    <property type="entry name" value="hisG"/>
    <property type="match status" value="1"/>
</dbReference>
<dbReference type="GO" id="GO:0005524">
    <property type="term" value="F:ATP binding"/>
    <property type="evidence" value="ECO:0007669"/>
    <property type="project" value="UniProtKB-KW"/>
</dbReference>
<dbReference type="GO" id="GO:0004399">
    <property type="term" value="F:histidinol dehydrogenase activity"/>
    <property type="evidence" value="ECO:0007669"/>
    <property type="project" value="UniProtKB-ARBA"/>
</dbReference>
<dbReference type="EMBL" id="LBPR01000017">
    <property type="protein sequence ID" value="KKP61011.1"/>
    <property type="molecule type" value="Genomic_DNA"/>
</dbReference>
<dbReference type="GO" id="GO:0046872">
    <property type="term" value="F:metal ion binding"/>
    <property type="evidence" value="ECO:0007669"/>
    <property type="project" value="UniProtKB-KW"/>
</dbReference>
<evidence type="ECO:0000256" key="5">
    <source>
        <dbReference type="ARBA" id="ARBA00011946"/>
    </source>
</evidence>
<dbReference type="Gene3D" id="3.40.50.1980">
    <property type="entry name" value="Nitrogenase molybdenum iron protein domain"/>
    <property type="match status" value="2"/>
</dbReference>
<evidence type="ECO:0000256" key="12">
    <source>
        <dbReference type="ARBA" id="ARBA00022741"/>
    </source>
</evidence>
<keyword evidence="10" id="KW-0808">Transferase</keyword>
<evidence type="ECO:0000256" key="2">
    <source>
        <dbReference type="ARBA" id="ARBA00001947"/>
    </source>
</evidence>
<dbReference type="PRINTS" id="PR00083">
    <property type="entry name" value="HOLDHDRGNASE"/>
</dbReference>
<evidence type="ECO:0000256" key="11">
    <source>
        <dbReference type="ARBA" id="ARBA00022723"/>
    </source>
</evidence>
<dbReference type="Gene3D" id="1.20.5.1300">
    <property type="match status" value="1"/>
</dbReference>
<dbReference type="FunFam" id="3.40.190.10:FF:000008">
    <property type="entry name" value="ATP phosphoribosyltransferase"/>
    <property type="match status" value="1"/>
</dbReference>
<dbReference type="AlphaFoldDB" id="A0A0G0BBD3"/>
<evidence type="ECO:0000256" key="9">
    <source>
        <dbReference type="ARBA" id="ARBA00022676"/>
    </source>
</evidence>
<evidence type="ECO:0000256" key="10">
    <source>
        <dbReference type="ARBA" id="ARBA00022679"/>
    </source>
</evidence>
<keyword evidence="15" id="KW-0560">Oxidoreductase</keyword>
<dbReference type="InterPro" id="IPR016161">
    <property type="entry name" value="Ald_DH/histidinol_DH"/>
</dbReference>
<evidence type="ECO:0000256" key="13">
    <source>
        <dbReference type="ARBA" id="ARBA00022833"/>
    </source>
</evidence>
<evidence type="ECO:0000256" key="16">
    <source>
        <dbReference type="ARBA" id="ARBA00023102"/>
    </source>
</evidence>
<dbReference type="FunFam" id="3.40.50.1980:FF:000001">
    <property type="entry name" value="Histidinol dehydrogenase"/>
    <property type="match status" value="1"/>
</dbReference>
<keyword evidence="8" id="KW-0028">Amino-acid biosynthesis</keyword>
<evidence type="ECO:0000256" key="17">
    <source>
        <dbReference type="ARBA" id="ARBA00024861"/>
    </source>
</evidence>
<evidence type="ECO:0000256" key="3">
    <source>
        <dbReference type="ARBA" id="ARBA00004496"/>
    </source>
</evidence>
<reference evidence="21 22" key="1">
    <citation type="journal article" date="2015" name="Nature">
        <title>rRNA introns, odd ribosomes, and small enigmatic genomes across a large radiation of phyla.</title>
        <authorList>
            <person name="Brown C.T."/>
            <person name="Hug L.A."/>
            <person name="Thomas B.C."/>
            <person name="Sharon I."/>
            <person name="Castelle C.J."/>
            <person name="Singh A."/>
            <person name="Wilkins M.J."/>
            <person name="Williams K.H."/>
            <person name="Banfield J.F."/>
        </authorList>
    </citation>
    <scope>NUCLEOTIDE SEQUENCE [LARGE SCALE GENOMIC DNA]</scope>
</reference>
<dbReference type="InterPro" id="IPR013820">
    <property type="entry name" value="ATP_PRibTrfase_cat"/>
</dbReference>
<comment type="caution">
    <text evidence="21">The sequence shown here is derived from an EMBL/GenBank/DDBJ whole genome shotgun (WGS) entry which is preliminary data.</text>
</comment>
<comment type="subcellular location">
    <subcellularLocation>
        <location evidence="3">Cytoplasm</location>
    </subcellularLocation>
</comment>
<dbReference type="Pfam" id="PF01634">
    <property type="entry name" value="HisG"/>
    <property type="match status" value="1"/>
</dbReference>
<dbReference type="InterPro" id="IPR018198">
    <property type="entry name" value="ATP_PRibTrfase_CS"/>
</dbReference>
<evidence type="ECO:0000313" key="22">
    <source>
        <dbReference type="Proteomes" id="UP000034004"/>
    </source>
</evidence>
<gene>
    <name evidence="21" type="ORF">UR56_C0017G0020</name>
</gene>
<name>A0A0G0BBD3_9BACT</name>
<dbReference type="STRING" id="1618484.UR56_C0017G0020"/>
<dbReference type="NCBIfam" id="TIGR00069">
    <property type="entry name" value="hisD"/>
    <property type="match status" value="1"/>
</dbReference>
<dbReference type="Pfam" id="PF00815">
    <property type="entry name" value="Histidinol_dh"/>
    <property type="match status" value="1"/>
</dbReference>
<proteinExistence type="inferred from homology"/>
<dbReference type="Proteomes" id="UP000034004">
    <property type="component" value="Unassembled WGS sequence"/>
</dbReference>
<dbReference type="SUPFAM" id="SSF53850">
    <property type="entry name" value="Periplasmic binding protein-like II"/>
    <property type="match status" value="1"/>
</dbReference>
<comment type="catalytic activity">
    <reaction evidence="1">
        <text>1-(5-phospho-beta-D-ribosyl)-ATP + diphosphate = 5-phospho-alpha-D-ribose 1-diphosphate + ATP</text>
        <dbReference type="Rhea" id="RHEA:18473"/>
        <dbReference type="ChEBI" id="CHEBI:30616"/>
        <dbReference type="ChEBI" id="CHEBI:33019"/>
        <dbReference type="ChEBI" id="CHEBI:58017"/>
        <dbReference type="ChEBI" id="CHEBI:73183"/>
        <dbReference type="EC" id="2.4.2.17"/>
    </reaction>
</comment>
<keyword evidence="16" id="KW-0368">Histidine biosynthesis</keyword>
<evidence type="ECO:0000259" key="20">
    <source>
        <dbReference type="Pfam" id="PF01634"/>
    </source>
</evidence>
<evidence type="ECO:0000256" key="6">
    <source>
        <dbReference type="ARBA" id="ARBA00020998"/>
    </source>
</evidence>
<dbReference type="PROSITE" id="PS00611">
    <property type="entry name" value="HISOL_DEHYDROGENASE"/>
    <property type="match status" value="1"/>
</dbReference>
<dbReference type="InterPro" id="IPR012131">
    <property type="entry name" value="Hstdl_DH"/>
</dbReference>
<keyword evidence="11" id="KW-0479">Metal-binding</keyword>
<keyword evidence="9" id="KW-0328">Glycosyltransferase</keyword>
<dbReference type="PANTHER" id="PTHR21256:SF2">
    <property type="entry name" value="HISTIDINE BIOSYNTHESIS TRIFUNCTIONAL PROTEIN"/>
    <property type="match status" value="1"/>
</dbReference>
<evidence type="ECO:0000256" key="14">
    <source>
        <dbReference type="ARBA" id="ARBA00022840"/>
    </source>
</evidence>
<evidence type="ECO:0000256" key="15">
    <source>
        <dbReference type="ARBA" id="ARBA00023002"/>
    </source>
</evidence>
<evidence type="ECO:0000256" key="8">
    <source>
        <dbReference type="ARBA" id="ARBA00022605"/>
    </source>
</evidence>
<dbReference type="PANTHER" id="PTHR21256">
    <property type="entry name" value="HISTIDINOL DEHYDROGENASE HDH"/>
    <property type="match status" value="1"/>
</dbReference>
<evidence type="ECO:0000256" key="19">
    <source>
        <dbReference type="RuleBase" id="RU004175"/>
    </source>
</evidence>
<evidence type="ECO:0000256" key="18">
    <source>
        <dbReference type="NCBIfam" id="TIGR00070"/>
    </source>
</evidence>
<dbReference type="GO" id="GO:0005829">
    <property type="term" value="C:cytosol"/>
    <property type="evidence" value="ECO:0007669"/>
    <property type="project" value="TreeGrafter"/>
</dbReference>
<comment type="similarity">
    <text evidence="19">Belongs to the histidinol dehydrogenase family.</text>
</comment>
<dbReference type="PROSITE" id="PS01316">
    <property type="entry name" value="ATP_P_PHORIBOSYLTR"/>
    <property type="match status" value="1"/>
</dbReference>
<dbReference type="Gene3D" id="3.40.190.10">
    <property type="entry name" value="Periplasmic binding protein-like II"/>
    <property type="match status" value="2"/>
</dbReference>
<evidence type="ECO:0000256" key="1">
    <source>
        <dbReference type="ARBA" id="ARBA00000915"/>
    </source>
</evidence>
<sequence length="624" mass="69028">MKNNNLKLAIQKNGRLTEDAINFLRSAGLQFKNYKQKLFSSCRNFPLEIVYVRDDDIPDYVESGAVDLGIVGQNILNESNNEVKNIINLNFGICSLSIAIPKNSNLTLVKQLRNARIFTSYPNSTEKYFKKKNIPVYIMAVSGSVEITPALGIADAIVDLVATGQTLALNNLKVFEKIYDSQATLIAGNKNNLSEEKQILMQELIVIKLKDLSKKDYQRIVNRSAGTNQSIMPAVRTIMEKVQKQGDKIIINKYQQRYGKKNYQSIQVTEVDERTIKALKQMIKNITLVQKAQLTKVKDTIVETEKEIKIWREWRAIEKVGLYIPGGKAIYPSSVLMTAIPAQIAGCQEIIMCSPPRGDGQIPSSTLVAADMIGLKKIFKIGGVEAIGAMTYGTETVPAVYKIFGAGNSYVTAAKMLAREIISIDMPAGPSEVLIIADESANPKFIAADLLADGEHGEDSACVLITTSKYIAEKTISEIKKQLPKLATKKYAEESLKRYGLFAVVQTIQEAINFTNKYAPEHLEIMTKNSQSISEQINNAGSVFLGDWTSKSSGDYASGANHVLPTGGMAKMYPPLGVDAYGKWMQVQECTKEGLRRIKETIETIAEVEQLPAHKNSVSIRFKS</sequence>
<comment type="pathway">
    <text evidence="4">Amino-acid biosynthesis; L-histidine biosynthesis; L-histidine from 5-phospho-alpha-D-ribose 1-diphosphate: step 1/9.</text>
</comment>
<dbReference type="GO" id="GO:0003879">
    <property type="term" value="F:ATP phosphoribosyltransferase activity"/>
    <property type="evidence" value="ECO:0007669"/>
    <property type="project" value="UniProtKB-UniRule"/>
</dbReference>
<dbReference type="GO" id="GO:0051287">
    <property type="term" value="F:NAD binding"/>
    <property type="evidence" value="ECO:0007669"/>
    <property type="project" value="InterPro"/>
</dbReference>
<keyword evidence="14" id="KW-0067">ATP-binding</keyword>
<comment type="cofactor">
    <cofactor evidence="2">
        <name>Zn(2+)</name>
        <dbReference type="ChEBI" id="CHEBI:29105"/>
    </cofactor>
</comment>
<dbReference type="CDD" id="cd06572">
    <property type="entry name" value="Histidinol_dh"/>
    <property type="match status" value="1"/>
</dbReference>
<dbReference type="PATRIC" id="fig|1618484.3.peg.614"/>
<evidence type="ECO:0000256" key="7">
    <source>
        <dbReference type="ARBA" id="ARBA00022490"/>
    </source>
</evidence>
<dbReference type="InterPro" id="IPR001692">
    <property type="entry name" value="Histidinol_DH_CS"/>
</dbReference>
<feature type="domain" description="ATP phosphoribosyltransferase catalytic" evidence="20">
    <location>
        <begin position="53"/>
        <end position="198"/>
    </location>
</feature>
<evidence type="ECO:0000256" key="4">
    <source>
        <dbReference type="ARBA" id="ARBA00004667"/>
    </source>
</evidence>
<dbReference type="SUPFAM" id="SSF53720">
    <property type="entry name" value="ALDH-like"/>
    <property type="match status" value="1"/>
</dbReference>
<comment type="function">
    <text evidence="17">Catalyzes the condensation of ATP and 5-phosphoribose 1-diphosphate to form N'-(5'-phosphoribosyl)-ATP (PR-ATP). Has a crucial role in the pathway because the rate of histidine biosynthesis seems to be controlled primarily by regulation of HisG enzymatic activity.</text>
</comment>